<dbReference type="AlphaFoldDB" id="A0AA37HR51"/>
<proteinExistence type="predicted"/>
<dbReference type="EMBL" id="BPQM01000081">
    <property type="protein sequence ID" value="GJD80061.1"/>
    <property type="molecule type" value="Genomic_DNA"/>
</dbReference>
<keyword evidence="2" id="KW-1185">Reference proteome</keyword>
<evidence type="ECO:0000313" key="1">
    <source>
        <dbReference type="EMBL" id="GJD80061.1"/>
    </source>
</evidence>
<gene>
    <name evidence="1" type="ORF">NBEOAGPD_3296</name>
</gene>
<reference evidence="1" key="2">
    <citation type="submission" date="2021-08" db="EMBL/GenBank/DDBJ databases">
        <authorList>
            <person name="Tani A."/>
            <person name="Ola A."/>
            <person name="Ogura Y."/>
            <person name="Katsura K."/>
            <person name="Hayashi T."/>
        </authorList>
    </citation>
    <scope>NUCLEOTIDE SEQUENCE</scope>
    <source>
        <strain evidence="1">NBRC 103626</strain>
    </source>
</reference>
<dbReference type="Proteomes" id="UP001055108">
    <property type="component" value="Unassembled WGS sequence"/>
</dbReference>
<protein>
    <submittedName>
        <fullName evidence="1">Uncharacterized protein</fullName>
    </submittedName>
</protein>
<reference evidence="1" key="1">
    <citation type="journal article" date="2016" name="Front. Microbiol.">
        <title>Genome Sequence of the Piezophilic, Mesophilic Sulfate-Reducing Bacterium Desulfovibrio indicus J2T.</title>
        <authorList>
            <person name="Cao J."/>
            <person name="Maignien L."/>
            <person name="Shao Z."/>
            <person name="Alain K."/>
            <person name="Jebbar M."/>
        </authorList>
    </citation>
    <scope>NUCLEOTIDE SEQUENCE</scope>
    <source>
        <strain evidence="1">NBRC 103626</strain>
    </source>
</reference>
<organism evidence="1 2">
    <name type="scientific">Methylobacterium gregans</name>
    <dbReference type="NCBI Taxonomy" id="374424"/>
    <lineage>
        <taxon>Bacteria</taxon>
        <taxon>Pseudomonadati</taxon>
        <taxon>Pseudomonadota</taxon>
        <taxon>Alphaproteobacteria</taxon>
        <taxon>Hyphomicrobiales</taxon>
        <taxon>Methylobacteriaceae</taxon>
        <taxon>Methylobacterium</taxon>
    </lineage>
</organism>
<evidence type="ECO:0000313" key="2">
    <source>
        <dbReference type="Proteomes" id="UP001055108"/>
    </source>
</evidence>
<sequence length="71" mass="7428">MPVVWGFGSPGTLALVVMPAMNSPSCQRGMPIEANSFVVSVPVGSMFCACWKLRAAAAVCGFQRPSTLPVL</sequence>
<comment type="caution">
    <text evidence="1">The sequence shown here is derived from an EMBL/GenBank/DDBJ whole genome shotgun (WGS) entry which is preliminary data.</text>
</comment>
<accession>A0AA37HR51</accession>
<name>A0AA37HR51_9HYPH</name>